<proteinExistence type="predicted"/>
<name>U5DKF5_9CHRO</name>
<dbReference type="EMBL" id="ASSJ01000081">
    <property type="protein sequence ID" value="ERN40180.1"/>
    <property type="molecule type" value="Genomic_DNA"/>
</dbReference>
<evidence type="ECO:0000313" key="1">
    <source>
        <dbReference type="EMBL" id="ERN40180.1"/>
    </source>
</evidence>
<evidence type="ECO:0000313" key="2">
    <source>
        <dbReference type="Proteomes" id="UP000016960"/>
    </source>
</evidence>
<comment type="caution">
    <text evidence="1">The sequence shown here is derived from an EMBL/GenBank/DDBJ whole genome shotgun (WGS) entry which is preliminary data.</text>
</comment>
<organism evidence="1 2">
    <name type="scientific">Rubidibacter lacunae KORDI 51-2</name>
    <dbReference type="NCBI Taxonomy" id="582515"/>
    <lineage>
        <taxon>Bacteria</taxon>
        <taxon>Bacillati</taxon>
        <taxon>Cyanobacteriota</taxon>
        <taxon>Cyanophyceae</taxon>
        <taxon>Oscillatoriophycideae</taxon>
        <taxon>Chroococcales</taxon>
        <taxon>Aphanothecaceae</taxon>
        <taxon>Rubidibacter</taxon>
    </lineage>
</organism>
<keyword evidence="2" id="KW-1185">Reference proteome</keyword>
<dbReference type="Proteomes" id="UP000016960">
    <property type="component" value="Unassembled WGS sequence"/>
</dbReference>
<dbReference type="InParanoid" id="U5DKF5"/>
<dbReference type="eggNOG" id="ENOG502ZMAR">
    <property type="taxonomic scope" value="Bacteria"/>
</dbReference>
<dbReference type="AlphaFoldDB" id="U5DKF5"/>
<reference evidence="1 2" key="1">
    <citation type="submission" date="2013-05" db="EMBL/GenBank/DDBJ databases">
        <title>Draft genome sequence of Rubidibacter lacunae KORDI 51-2.</title>
        <authorList>
            <person name="Choi D.H."/>
            <person name="Noh J.H."/>
            <person name="Kwon K.-K."/>
            <person name="Lee J.-H."/>
            <person name="Ryu J.-Y."/>
        </authorList>
    </citation>
    <scope>NUCLEOTIDE SEQUENCE [LARGE SCALE GENOMIC DNA]</scope>
    <source>
        <strain evidence="1 2">KORDI 51-2</strain>
    </source>
</reference>
<protein>
    <submittedName>
        <fullName evidence="1">Uncharacterized protein</fullName>
    </submittedName>
</protein>
<dbReference type="STRING" id="582515.KR51_00034720"/>
<accession>U5DKF5</accession>
<gene>
    <name evidence="1" type="ORF">KR51_00034720</name>
</gene>
<sequence length="95" mass="10260">MGAEGLEPSRPCGQRIFILPQLSLLLVRALRIGLSLYPQRSLLGQLPSSLCTFPGKVIFPCLGLAQDCLIRGANLGFPEFESGHLADFSAKAQFT</sequence>